<name>A0ABP7VYN2_9BACI</name>
<proteinExistence type="predicted"/>
<comment type="caution">
    <text evidence="2">The sequence shown here is derived from an EMBL/GenBank/DDBJ whole genome shotgun (WGS) entry which is preliminary data.</text>
</comment>
<keyword evidence="1" id="KW-0812">Transmembrane</keyword>
<organism evidence="2 3">
    <name type="scientific">Amphibacillus indicireducens</name>
    <dbReference type="NCBI Taxonomy" id="1076330"/>
    <lineage>
        <taxon>Bacteria</taxon>
        <taxon>Bacillati</taxon>
        <taxon>Bacillota</taxon>
        <taxon>Bacilli</taxon>
        <taxon>Bacillales</taxon>
        <taxon>Bacillaceae</taxon>
        <taxon>Amphibacillus</taxon>
    </lineage>
</organism>
<keyword evidence="1" id="KW-0472">Membrane</keyword>
<keyword evidence="1" id="KW-1133">Transmembrane helix</keyword>
<reference evidence="3" key="1">
    <citation type="journal article" date="2019" name="Int. J. Syst. Evol. Microbiol.">
        <title>The Global Catalogue of Microorganisms (GCM) 10K type strain sequencing project: providing services to taxonomists for standard genome sequencing and annotation.</title>
        <authorList>
            <consortium name="The Broad Institute Genomics Platform"/>
            <consortium name="The Broad Institute Genome Sequencing Center for Infectious Disease"/>
            <person name="Wu L."/>
            <person name="Ma J."/>
        </authorList>
    </citation>
    <scope>NUCLEOTIDE SEQUENCE [LARGE SCALE GENOMIC DNA]</scope>
    <source>
        <strain evidence="3">JCM 17250</strain>
    </source>
</reference>
<feature type="transmembrane region" description="Helical" evidence="1">
    <location>
        <begin position="92"/>
        <end position="125"/>
    </location>
</feature>
<dbReference type="EMBL" id="BAABDL010000123">
    <property type="protein sequence ID" value="GAA4077329.1"/>
    <property type="molecule type" value="Genomic_DNA"/>
</dbReference>
<accession>A0ABP7VYN2</accession>
<dbReference type="Proteomes" id="UP001501734">
    <property type="component" value="Unassembled WGS sequence"/>
</dbReference>
<dbReference type="RefSeq" id="WP_344913237.1">
    <property type="nucleotide sequence ID" value="NZ_BAABDL010000123.1"/>
</dbReference>
<sequence length="187" mass="21162">MNQKRYLQELAYYLRSLPSDVQKQIIDHYRDQFDGERSEEDTILLLGRPKANAEKELAIYADQIEPDREEVVVVNQDQPTSSARQDQPINYLLLIILIIVNLMFVLGPAIGIFFAGIGIWISSIVLMATPLISLWSDGAILFPEFYPILAAVGLGILLFVAMHYLSRLAGRLTRAYFDAMNRMVRGG</sequence>
<evidence type="ECO:0000313" key="3">
    <source>
        <dbReference type="Proteomes" id="UP001501734"/>
    </source>
</evidence>
<evidence type="ECO:0008006" key="4">
    <source>
        <dbReference type="Google" id="ProtNLM"/>
    </source>
</evidence>
<dbReference type="Pfam" id="PF22564">
    <property type="entry name" value="HAAS"/>
    <property type="match status" value="1"/>
</dbReference>
<gene>
    <name evidence="2" type="ORF">GCM10022410_22530</name>
</gene>
<protein>
    <recommendedName>
        <fullName evidence="4">DUF1700 domain-containing protein</fullName>
    </recommendedName>
</protein>
<feature type="transmembrane region" description="Helical" evidence="1">
    <location>
        <begin position="145"/>
        <end position="165"/>
    </location>
</feature>
<keyword evidence="3" id="KW-1185">Reference proteome</keyword>
<evidence type="ECO:0000313" key="2">
    <source>
        <dbReference type="EMBL" id="GAA4077329.1"/>
    </source>
</evidence>
<evidence type="ECO:0000256" key="1">
    <source>
        <dbReference type="SAM" id="Phobius"/>
    </source>
</evidence>